<gene>
    <name evidence="2" type="ORF">M430DRAFT_18818</name>
</gene>
<feature type="region of interest" description="Disordered" evidence="1">
    <location>
        <begin position="23"/>
        <end position="83"/>
    </location>
</feature>
<dbReference type="GeneID" id="36572042"/>
<protein>
    <submittedName>
        <fullName evidence="2">Uncharacterized protein</fullName>
    </submittedName>
</protein>
<evidence type="ECO:0000256" key="1">
    <source>
        <dbReference type="SAM" id="MobiDB-lite"/>
    </source>
</evidence>
<dbReference type="AlphaFoldDB" id="A0A2T3B4V6"/>
<proteinExistence type="predicted"/>
<sequence length="181" mass="20554">MVIFGVLQEDWMEGPGADVPFDLEGGRRSSRMLGERPPVPSISLPSPTNPSFSSIDYDQAQLRSSSQGPSMRSNRIKSPVPSPALGRSALSRIFAAHDLLESLHLMVRWNLERGRPSARHGRSWWSWVGSDWWNRRPGRWAEMETRSRREMALGYAARQLLSCVCSYRRYTGPLATMHLRS</sequence>
<name>A0A2T3B4V6_AMORE</name>
<dbReference type="Proteomes" id="UP000241818">
    <property type="component" value="Unassembled WGS sequence"/>
</dbReference>
<keyword evidence="3" id="KW-1185">Reference proteome</keyword>
<evidence type="ECO:0000313" key="2">
    <source>
        <dbReference type="EMBL" id="PSS20667.1"/>
    </source>
</evidence>
<feature type="compositionally biased region" description="Polar residues" evidence="1">
    <location>
        <begin position="43"/>
        <end position="73"/>
    </location>
</feature>
<reference evidence="2 3" key="1">
    <citation type="journal article" date="2018" name="New Phytol.">
        <title>Comparative genomics and transcriptomics depict ericoid mycorrhizal fungi as versatile saprotrophs and plant mutualists.</title>
        <authorList>
            <person name="Martino E."/>
            <person name="Morin E."/>
            <person name="Grelet G.A."/>
            <person name="Kuo A."/>
            <person name="Kohler A."/>
            <person name="Daghino S."/>
            <person name="Barry K.W."/>
            <person name="Cichocki N."/>
            <person name="Clum A."/>
            <person name="Dockter R.B."/>
            <person name="Hainaut M."/>
            <person name="Kuo R.C."/>
            <person name="LaButti K."/>
            <person name="Lindahl B.D."/>
            <person name="Lindquist E.A."/>
            <person name="Lipzen A."/>
            <person name="Khouja H.R."/>
            <person name="Magnuson J."/>
            <person name="Murat C."/>
            <person name="Ohm R.A."/>
            <person name="Singer S.W."/>
            <person name="Spatafora J.W."/>
            <person name="Wang M."/>
            <person name="Veneault-Fourrey C."/>
            <person name="Henrissat B."/>
            <person name="Grigoriev I.V."/>
            <person name="Martin F.M."/>
            <person name="Perotto S."/>
        </authorList>
    </citation>
    <scope>NUCLEOTIDE SEQUENCE [LARGE SCALE GENOMIC DNA]</scope>
    <source>
        <strain evidence="2 3">ATCC 22711</strain>
    </source>
</reference>
<dbReference type="InParanoid" id="A0A2T3B4V6"/>
<accession>A0A2T3B4V6</accession>
<dbReference type="EMBL" id="KZ679010">
    <property type="protein sequence ID" value="PSS20667.1"/>
    <property type="molecule type" value="Genomic_DNA"/>
</dbReference>
<evidence type="ECO:0000313" key="3">
    <source>
        <dbReference type="Proteomes" id="UP000241818"/>
    </source>
</evidence>
<organism evidence="2 3">
    <name type="scientific">Amorphotheca resinae ATCC 22711</name>
    <dbReference type="NCBI Taxonomy" id="857342"/>
    <lineage>
        <taxon>Eukaryota</taxon>
        <taxon>Fungi</taxon>
        <taxon>Dikarya</taxon>
        <taxon>Ascomycota</taxon>
        <taxon>Pezizomycotina</taxon>
        <taxon>Leotiomycetes</taxon>
        <taxon>Helotiales</taxon>
        <taxon>Amorphothecaceae</taxon>
        <taxon>Amorphotheca</taxon>
    </lineage>
</organism>
<dbReference type="RefSeq" id="XP_024721937.1">
    <property type="nucleotide sequence ID" value="XM_024863961.1"/>
</dbReference>